<dbReference type="Gene3D" id="2.130.10.10">
    <property type="entry name" value="YVTN repeat-like/Quinoprotein amine dehydrogenase"/>
    <property type="match status" value="2"/>
</dbReference>
<evidence type="ECO:0000256" key="1">
    <source>
        <dbReference type="ARBA" id="ARBA00022574"/>
    </source>
</evidence>
<dbReference type="InterPro" id="IPR042410">
    <property type="entry name" value="WBSCR13"/>
</dbReference>
<dbReference type="CTD" id="26608"/>
<proteinExistence type="predicted"/>
<feature type="region of interest" description="Disordered" evidence="4">
    <location>
        <begin position="54"/>
        <end position="94"/>
    </location>
</feature>
<gene>
    <name evidence="7" type="primary">TBL2</name>
</gene>
<keyword evidence="2" id="KW-0677">Repeat</keyword>
<protein>
    <submittedName>
        <fullName evidence="7">Transducin beta-like protein 2</fullName>
    </submittedName>
</protein>
<keyword evidence="5" id="KW-1133">Transmembrane helix</keyword>
<dbReference type="GO" id="GO:0005783">
    <property type="term" value="C:endoplasmic reticulum"/>
    <property type="evidence" value="ECO:0007669"/>
    <property type="project" value="TreeGrafter"/>
</dbReference>
<organism evidence="6 7">
    <name type="scientific">Petromyzon marinus</name>
    <name type="common">Sea lamprey</name>
    <dbReference type="NCBI Taxonomy" id="7757"/>
    <lineage>
        <taxon>Eukaryota</taxon>
        <taxon>Metazoa</taxon>
        <taxon>Chordata</taxon>
        <taxon>Craniata</taxon>
        <taxon>Vertebrata</taxon>
        <taxon>Cyclostomata</taxon>
        <taxon>Hyperoartia</taxon>
        <taxon>Petromyzontiformes</taxon>
        <taxon>Petromyzontidae</taxon>
        <taxon>Petromyzon</taxon>
    </lineage>
</organism>
<dbReference type="SMART" id="SM00320">
    <property type="entry name" value="WD40"/>
    <property type="match status" value="5"/>
</dbReference>
<dbReference type="KEGG" id="pmrn:116950075"/>
<dbReference type="PROSITE" id="PS50082">
    <property type="entry name" value="WD_REPEATS_2"/>
    <property type="match status" value="3"/>
</dbReference>
<dbReference type="PRINTS" id="PR00320">
    <property type="entry name" value="GPROTEINBRPT"/>
</dbReference>
<dbReference type="SUPFAM" id="SSF50978">
    <property type="entry name" value="WD40 repeat-like"/>
    <property type="match status" value="1"/>
</dbReference>
<evidence type="ECO:0000313" key="6">
    <source>
        <dbReference type="Proteomes" id="UP001318040"/>
    </source>
</evidence>
<dbReference type="InterPro" id="IPR001680">
    <property type="entry name" value="WD40_rpt"/>
</dbReference>
<dbReference type="PANTHER" id="PTHR44321:SF1">
    <property type="entry name" value="TRANSDUCIN BETA-LIKE PROTEIN 2"/>
    <property type="match status" value="1"/>
</dbReference>
<name>A0AAJ7TSS4_PETMA</name>
<feature type="repeat" description="WD" evidence="3">
    <location>
        <begin position="104"/>
        <end position="136"/>
    </location>
</feature>
<dbReference type="PROSITE" id="PS50294">
    <property type="entry name" value="WD_REPEATS_REGION"/>
    <property type="match status" value="3"/>
</dbReference>
<keyword evidence="5" id="KW-0812">Transmembrane</keyword>
<evidence type="ECO:0000313" key="7">
    <source>
        <dbReference type="RefSeq" id="XP_032823389.1"/>
    </source>
</evidence>
<evidence type="ECO:0000256" key="2">
    <source>
        <dbReference type="ARBA" id="ARBA00022737"/>
    </source>
</evidence>
<keyword evidence="6" id="KW-1185">Reference proteome</keyword>
<dbReference type="InterPro" id="IPR036322">
    <property type="entry name" value="WD40_repeat_dom_sf"/>
</dbReference>
<evidence type="ECO:0000256" key="4">
    <source>
        <dbReference type="SAM" id="MobiDB-lite"/>
    </source>
</evidence>
<evidence type="ECO:0000256" key="5">
    <source>
        <dbReference type="SAM" id="Phobius"/>
    </source>
</evidence>
<dbReference type="InterPro" id="IPR015943">
    <property type="entry name" value="WD40/YVTN_repeat-like_dom_sf"/>
</dbReference>
<accession>A0AAJ7TSS4</accession>
<dbReference type="AlphaFoldDB" id="A0AAJ7TSS4"/>
<dbReference type="Proteomes" id="UP001318040">
    <property type="component" value="Chromosome 38"/>
</dbReference>
<dbReference type="PANTHER" id="PTHR44321">
    <property type="entry name" value="TRANSDUCIN BETA-LIKE PROTEIN 2"/>
    <property type="match status" value="1"/>
</dbReference>
<feature type="transmembrane region" description="Helical" evidence="5">
    <location>
        <begin position="22"/>
        <end position="42"/>
    </location>
</feature>
<keyword evidence="5" id="KW-0472">Membrane</keyword>
<dbReference type="RefSeq" id="XP_032823389.1">
    <property type="nucleotide sequence ID" value="XM_032967498.1"/>
</dbReference>
<dbReference type="Pfam" id="PF00400">
    <property type="entry name" value="WD40"/>
    <property type="match status" value="4"/>
</dbReference>
<sequence length="464" mass="50639">MAAEAGETAASREQLSLLQPPGLAVAFATVAVAAAFAIYFFGLGRSKEKALSASESEVEDEDASPKNGEVKKAEGGGSKKQKWQQRREKTQQSTFSHPLLAATLKAHSSNVTSLDFSNNGKYVATCSDDRTVRIWQSKDFGDRDHKSSRANVELDHATLVRFSPDSRAFIVWLASAETIRVYKMSKKDDGTFAFSVAPNDFPRKHKAEIINIGIAATGKFVMTASADTTIHLWDLKGEILATINTNQMTNAYAAISPCGRFVGSCGFTPDVKVWEVCFTKTGGFREVSRAFELKGHSAAVHAFGFSNDSHRMATVSKDGTWRLWDTDIQYRLQQEPYLLTKGKYEAATRAACRLALSPDGRVLALAAGPTVHVLDARTARLMETIVGPHGPEAVLELTFDPLGRYLASCGDRAVRVVHNAAGFTAQAEELEEQARVAPNEAVRDRLRQQAQKARQALRQITAVA</sequence>
<dbReference type="GO" id="GO:0030968">
    <property type="term" value="P:endoplasmic reticulum unfolded protein response"/>
    <property type="evidence" value="ECO:0007669"/>
    <property type="project" value="TreeGrafter"/>
</dbReference>
<dbReference type="InterPro" id="IPR020472">
    <property type="entry name" value="WD40_PAC1"/>
</dbReference>
<dbReference type="PROSITE" id="PS00678">
    <property type="entry name" value="WD_REPEATS_1"/>
    <property type="match status" value="1"/>
</dbReference>
<keyword evidence="1 3" id="KW-0853">WD repeat</keyword>
<feature type="repeat" description="WD" evidence="3">
    <location>
        <begin position="293"/>
        <end position="334"/>
    </location>
</feature>
<evidence type="ECO:0000256" key="3">
    <source>
        <dbReference type="PROSITE-ProRule" id="PRU00221"/>
    </source>
</evidence>
<reference evidence="7" key="1">
    <citation type="submission" date="2025-08" db="UniProtKB">
        <authorList>
            <consortium name="RefSeq"/>
        </authorList>
    </citation>
    <scope>IDENTIFICATION</scope>
    <source>
        <tissue evidence="7">Sperm</tissue>
    </source>
</reference>
<feature type="repeat" description="WD" evidence="3">
    <location>
        <begin position="202"/>
        <end position="236"/>
    </location>
</feature>
<dbReference type="InterPro" id="IPR019775">
    <property type="entry name" value="WD40_repeat_CS"/>
</dbReference>